<evidence type="ECO:0000256" key="8">
    <source>
        <dbReference type="ARBA" id="ARBA00022801"/>
    </source>
</evidence>
<evidence type="ECO:0000256" key="6">
    <source>
        <dbReference type="ARBA" id="ARBA00022670"/>
    </source>
</evidence>
<dbReference type="Pfam" id="PF02073">
    <property type="entry name" value="Peptidase_M29"/>
    <property type="match status" value="1"/>
</dbReference>
<dbReference type="MEROPS" id="M29.001"/>
<evidence type="ECO:0000256" key="9">
    <source>
        <dbReference type="ARBA" id="ARBA00023049"/>
    </source>
</evidence>
<dbReference type="EMBL" id="AILY01000040">
    <property type="protein sequence ID" value="EJF83621.1"/>
    <property type="molecule type" value="Genomic_DNA"/>
</dbReference>
<dbReference type="AlphaFoldDB" id="J0QE09"/>
<dbReference type="OrthoDB" id="9803993at2"/>
<evidence type="ECO:0008006" key="12">
    <source>
        <dbReference type="Google" id="ProtNLM"/>
    </source>
</evidence>
<evidence type="ECO:0000256" key="5">
    <source>
        <dbReference type="ARBA" id="ARBA00022438"/>
    </source>
</evidence>
<dbReference type="PANTHER" id="PTHR34448:SF3">
    <property type="entry name" value="AMINOPEPTIDASE AMPS"/>
    <property type="match status" value="1"/>
</dbReference>
<dbReference type="GO" id="GO:0046872">
    <property type="term" value="F:metal ion binding"/>
    <property type="evidence" value="ECO:0007669"/>
    <property type="project" value="UniProtKB-KW"/>
</dbReference>
<dbReference type="GO" id="GO:0006508">
    <property type="term" value="P:proteolysis"/>
    <property type="evidence" value="ECO:0007669"/>
    <property type="project" value="UniProtKB-KW"/>
</dbReference>
<comment type="similarity">
    <text evidence="4">Belongs to the peptidase M29 family.</text>
</comment>
<comment type="cofactor">
    <cofactor evidence="3">
        <name>Zn(2+)</name>
        <dbReference type="ChEBI" id="CHEBI:29105"/>
    </cofactor>
</comment>
<evidence type="ECO:0000256" key="1">
    <source>
        <dbReference type="ARBA" id="ARBA00001941"/>
    </source>
</evidence>
<keyword evidence="11" id="KW-1185">Reference proteome</keyword>
<keyword evidence="5" id="KW-0031">Aminopeptidase</keyword>
<dbReference type="RefSeq" id="WP_007347625.1">
    <property type="nucleotide sequence ID" value="NZ_CALY02000064.1"/>
</dbReference>
<dbReference type="Gene3D" id="3.40.1830.10">
    <property type="entry name" value="Thermophilic metalloprotease (M29)"/>
    <property type="match status" value="1"/>
</dbReference>
<dbReference type="HOGENOM" id="CLU_054346_1_0_5"/>
<dbReference type="InterPro" id="IPR052170">
    <property type="entry name" value="M29_Exopeptidase"/>
</dbReference>
<comment type="caution">
    <text evidence="10">The sequence shown here is derived from an EMBL/GenBank/DDBJ whole genome shotgun (WGS) entry which is preliminary data.</text>
</comment>
<dbReference type="PATRIC" id="fig|1094556.3.peg.1528"/>
<keyword evidence="9" id="KW-0482">Metalloprotease</keyword>
<organism evidence="10 11">
    <name type="scientific">Bartonella rattimassiliensis 15908</name>
    <dbReference type="NCBI Taxonomy" id="1094556"/>
    <lineage>
        <taxon>Bacteria</taxon>
        <taxon>Pseudomonadati</taxon>
        <taxon>Pseudomonadota</taxon>
        <taxon>Alphaproteobacteria</taxon>
        <taxon>Hyphomicrobiales</taxon>
        <taxon>Bartonellaceae</taxon>
        <taxon>Bartonella</taxon>
    </lineage>
</organism>
<evidence type="ECO:0000256" key="7">
    <source>
        <dbReference type="ARBA" id="ARBA00022723"/>
    </source>
</evidence>
<name>J0QE09_9HYPH</name>
<evidence type="ECO:0000256" key="4">
    <source>
        <dbReference type="ARBA" id="ARBA00008236"/>
    </source>
</evidence>
<evidence type="ECO:0000313" key="11">
    <source>
        <dbReference type="Proteomes" id="UP000001077"/>
    </source>
</evidence>
<dbReference type="PANTHER" id="PTHR34448">
    <property type="entry name" value="AMINOPEPTIDASE"/>
    <property type="match status" value="1"/>
</dbReference>
<sequence length="425" mass="46354">MCFDIHKTISPEMLNRLAEITVKVGLNLQEGQDLILTAPVSALPFVRRIAYHAYKVGAGIITPIFSDDLLSLIRFENAHTASFDCAPSWLYEGMAKAFENGAARLAIVGDNPLLLSNQDFDKVARLNKATSLAYQPALKKISNFAVNWSIVAYPTAGWAEAMFPSLPLNEAIKKLADAIFSASRVTEEDPVRAWTVHNETLKKRSSWLNEQRFSALHFTGPGTDLTVGLADDHEWHGGASIAQNGVVCNPNIPTEEVFTTPHAHKVEGFVRSTKPLSYQGTVVDNIEVRFEAGRIVEACASTGQEVLQKVLQSDEGANRLGEVALVPHSSPISKSNLLFYNTLFDENAACHIALGQCYSKCFLGGESLTSEEIAARGGNKSVIHIDWMIGSGEIDIDGITHDGIRVPVFHKGEWASSCYAVNTVI</sequence>
<reference evidence="10 11" key="1">
    <citation type="submission" date="2012-03" db="EMBL/GenBank/DDBJ databases">
        <title>The Genome Sequence of Bartonella rattimassiliensis 15908.</title>
        <authorList>
            <consortium name="The Broad Institute Genome Sequencing Platform"/>
            <consortium name="The Broad Institute Genome Sequencing Center for Infectious Disease"/>
            <person name="Feldgarden M."/>
            <person name="Kirby J."/>
            <person name="Kosoy M."/>
            <person name="Birtles R."/>
            <person name="Probert W.S."/>
            <person name="Chiaraviglio L."/>
            <person name="Young S.K."/>
            <person name="Zeng Q."/>
            <person name="Gargeya S."/>
            <person name="Fitzgerald M."/>
            <person name="Haas B."/>
            <person name="Abouelleil A."/>
            <person name="Alvarado L."/>
            <person name="Arachchi H.M."/>
            <person name="Berlin A."/>
            <person name="Chapman S.B."/>
            <person name="Gearin G."/>
            <person name="Goldberg J."/>
            <person name="Griggs A."/>
            <person name="Gujja S."/>
            <person name="Hansen M."/>
            <person name="Heiman D."/>
            <person name="Howarth C."/>
            <person name="Larimer J."/>
            <person name="Lui A."/>
            <person name="MacDonald P.J.P."/>
            <person name="McCowen C."/>
            <person name="Montmayeur A."/>
            <person name="Murphy C."/>
            <person name="Neiman D."/>
            <person name="Pearson M."/>
            <person name="Priest M."/>
            <person name="Roberts A."/>
            <person name="Saif S."/>
            <person name="Shea T."/>
            <person name="Sisk P."/>
            <person name="Stolte C."/>
            <person name="Sykes S."/>
            <person name="Wortman J."/>
            <person name="Nusbaum C."/>
            <person name="Birren B."/>
        </authorList>
    </citation>
    <scope>NUCLEOTIDE SEQUENCE [LARGE SCALE GENOMIC DNA]</scope>
    <source>
        <strain evidence="10 11">15908</strain>
    </source>
</reference>
<dbReference type="InterPro" id="IPR035097">
    <property type="entry name" value="M29_N-terminal"/>
</dbReference>
<dbReference type="InterPro" id="IPR000787">
    <property type="entry name" value="Peptidase_M29"/>
</dbReference>
<evidence type="ECO:0000256" key="2">
    <source>
        <dbReference type="ARBA" id="ARBA00001946"/>
    </source>
</evidence>
<dbReference type="STRING" id="1094556.MCY_01205"/>
<evidence type="ECO:0000256" key="3">
    <source>
        <dbReference type="ARBA" id="ARBA00001947"/>
    </source>
</evidence>
<dbReference type="Proteomes" id="UP000001077">
    <property type="component" value="Unassembled WGS sequence"/>
</dbReference>
<evidence type="ECO:0000313" key="10">
    <source>
        <dbReference type="EMBL" id="EJF83621.1"/>
    </source>
</evidence>
<dbReference type="GO" id="GO:0004177">
    <property type="term" value="F:aminopeptidase activity"/>
    <property type="evidence" value="ECO:0007669"/>
    <property type="project" value="UniProtKB-KW"/>
</dbReference>
<dbReference type="GO" id="GO:0008237">
    <property type="term" value="F:metallopeptidase activity"/>
    <property type="evidence" value="ECO:0007669"/>
    <property type="project" value="UniProtKB-KW"/>
</dbReference>
<keyword evidence="6" id="KW-0645">Protease</keyword>
<dbReference type="PRINTS" id="PR00919">
    <property type="entry name" value="THERMOPTASE"/>
</dbReference>
<dbReference type="eggNOG" id="COG2309">
    <property type="taxonomic scope" value="Bacteria"/>
</dbReference>
<dbReference type="SUPFAM" id="SSF144052">
    <property type="entry name" value="Thermophilic metalloprotease-like"/>
    <property type="match status" value="1"/>
</dbReference>
<keyword evidence="8" id="KW-0378">Hydrolase</keyword>
<proteinExistence type="inferred from homology"/>
<gene>
    <name evidence="10" type="ORF">MCY_01205</name>
</gene>
<protein>
    <recommendedName>
        <fullName evidence="12">Aminopeptidase</fullName>
    </recommendedName>
</protein>
<comment type="cofactor">
    <cofactor evidence="2">
        <name>Mg(2+)</name>
        <dbReference type="ChEBI" id="CHEBI:18420"/>
    </cofactor>
</comment>
<comment type="cofactor">
    <cofactor evidence="1">
        <name>Co(2+)</name>
        <dbReference type="ChEBI" id="CHEBI:48828"/>
    </cofactor>
</comment>
<keyword evidence="7" id="KW-0479">Metal-binding</keyword>
<accession>J0QE09</accession>